<accession>A0A951QVR2</accession>
<keyword evidence="1" id="KW-1133">Transmembrane helix</keyword>
<evidence type="ECO:0000256" key="1">
    <source>
        <dbReference type="SAM" id="Phobius"/>
    </source>
</evidence>
<sequence>MSAKFKLIAIVVIGIFATAGTGLYMTQRPTARPISEISNQPSVFTPASAVEDIQAPERNKYKAIPLESISSVLQGSDPATLALNTFDNVVSERGTRKVEVVYPQPNQALVTITQDKAKFAASPIKYRVEMASFGRSLLVNSPPVWQIVWAGSQAQCLPGRRERIC</sequence>
<dbReference type="EMBL" id="JAHHGZ010000049">
    <property type="protein sequence ID" value="MBW4671602.1"/>
    <property type="molecule type" value="Genomic_DNA"/>
</dbReference>
<reference evidence="2" key="1">
    <citation type="submission" date="2021-05" db="EMBL/GenBank/DDBJ databases">
        <authorList>
            <person name="Pietrasiak N."/>
            <person name="Ward R."/>
            <person name="Stajich J.E."/>
            <person name="Kurbessoian T."/>
        </authorList>
    </citation>
    <scope>NUCLEOTIDE SEQUENCE</scope>
    <source>
        <strain evidence="2">GSE-NOS-MK-12-04C</strain>
    </source>
</reference>
<comment type="caution">
    <text evidence="2">The sequence shown here is derived from an EMBL/GenBank/DDBJ whole genome shotgun (WGS) entry which is preliminary data.</text>
</comment>
<evidence type="ECO:0000313" key="2">
    <source>
        <dbReference type="EMBL" id="MBW4671602.1"/>
    </source>
</evidence>
<name>A0A951QVR2_9CYAN</name>
<keyword evidence="1" id="KW-0472">Membrane</keyword>
<dbReference type="Proteomes" id="UP000729701">
    <property type="component" value="Unassembled WGS sequence"/>
</dbReference>
<gene>
    <name evidence="2" type="ORF">KME60_30305</name>
</gene>
<feature type="transmembrane region" description="Helical" evidence="1">
    <location>
        <begin position="7"/>
        <end position="25"/>
    </location>
</feature>
<keyword evidence="1" id="KW-0812">Transmembrane</keyword>
<protein>
    <submittedName>
        <fullName evidence="2">Uncharacterized protein</fullName>
    </submittedName>
</protein>
<evidence type="ECO:0000313" key="3">
    <source>
        <dbReference type="Proteomes" id="UP000729701"/>
    </source>
</evidence>
<dbReference type="AlphaFoldDB" id="A0A951QVR2"/>
<proteinExistence type="predicted"/>
<reference evidence="2" key="2">
    <citation type="journal article" date="2022" name="Microbiol. Resour. Announc.">
        <title>Metagenome Sequencing to Explore Phylogenomics of Terrestrial Cyanobacteria.</title>
        <authorList>
            <person name="Ward R.D."/>
            <person name="Stajich J.E."/>
            <person name="Johansen J.R."/>
            <person name="Huntemann M."/>
            <person name="Clum A."/>
            <person name="Foster B."/>
            <person name="Foster B."/>
            <person name="Roux S."/>
            <person name="Palaniappan K."/>
            <person name="Varghese N."/>
            <person name="Mukherjee S."/>
            <person name="Reddy T.B.K."/>
            <person name="Daum C."/>
            <person name="Copeland A."/>
            <person name="Chen I.A."/>
            <person name="Ivanova N.N."/>
            <person name="Kyrpides N.C."/>
            <person name="Shapiro N."/>
            <person name="Eloe-Fadrosh E.A."/>
            <person name="Pietrasiak N."/>
        </authorList>
    </citation>
    <scope>NUCLEOTIDE SEQUENCE</scope>
    <source>
        <strain evidence="2">GSE-NOS-MK-12-04C</strain>
    </source>
</reference>
<organism evidence="2 3">
    <name type="scientific">Cyanomargarita calcarea GSE-NOS-MK-12-04C</name>
    <dbReference type="NCBI Taxonomy" id="2839659"/>
    <lineage>
        <taxon>Bacteria</taxon>
        <taxon>Bacillati</taxon>
        <taxon>Cyanobacteriota</taxon>
        <taxon>Cyanophyceae</taxon>
        <taxon>Nostocales</taxon>
        <taxon>Cyanomargaritaceae</taxon>
        <taxon>Cyanomargarita</taxon>
    </lineage>
</organism>